<dbReference type="SUPFAM" id="SSF55729">
    <property type="entry name" value="Acyl-CoA N-acyltransferases (Nat)"/>
    <property type="match status" value="1"/>
</dbReference>
<dbReference type="Pfam" id="PF00583">
    <property type="entry name" value="Acetyltransf_1"/>
    <property type="match status" value="1"/>
</dbReference>
<keyword evidence="3" id="KW-1185">Reference proteome</keyword>
<sequence>MNNRERHNASSGKWPIKKDCATGPVCDAGPVSEAISYAWRDPITDDEMVDLVRSHGGNAVAGWWSRIQQHSLGWVGARDGEGLLVGFVNVAWDGGDHAFLIDTKTRGSHQHRGIGTAVVRLAAAQARAAGCEWLHVDFEPELRRFYFDACGFRTTDAGLIHLVAGR</sequence>
<proteinExistence type="predicted"/>
<feature type="domain" description="N-acetyltransferase" evidence="1">
    <location>
        <begin position="35"/>
        <end position="166"/>
    </location>
</feature>
<gene>
    <name evidence="2" type="ORF">FHX46_004726</name>
</gene>
<dbReference type="InterPro" id="IPR000182">
    <property type="entry name" value="GNAT_dom"/>
</dbReference>
<name>A0ABX0SZ09_9PSEU</name>
<dbReference type="RefSeq" id="WP_167119077.1">
    <property type="nucleotide sequence ID" value="NZ_JAANOU010000001.1"/>
</dbReference>
<comment type="caution">
    <text evidence="2">The sequence shown here is derived from an EMBL/GenBank/DDBJ whole genome shotgun (WGS) entry which is preliminary data.</text>
</comment>
<reference evidence="2 3" key="1">
    <citation type="submission" date="2020-03" db="EMBL/GenBank/DDBJ databases">
        <title>Sequencing the genomes of 1000 actinobacteria strains.</title>
        <authorList>
            <person name="Klenk H.-P."/>
        </authorList>
    </citation>
    <scope>NUCLEOTIDE SEQUENCE [LARGE SCALE GENOMIC DNA]</scope>
    <source>
        <strain evidence="2 3">DSM 45668</strain>
    </source>
</reference>
<accession>A0ABX0SZ09</accession>
<dbReference type="Proteomes" id="UP000754495">
    <property type="component" value="Unassembled WGS sequence"/>
</dbReference>
<dbReference type="EMBL" id="JAANOU010000001">
    <property type="protein sequence ID" value="NIH82196.1"/>
    <property type="molecule type" value="Genomic_DNA"/>
</dbReference>
<dbReference type="InterPro" id="IPR016181">
    <property type="entry name" value="Acyl_CoA_acyltransferase"/>
</dbReference>
<organism evidence="2 3">
    <name type="scientific">Amycolatopsis viridis</name>
    <dbReference type="NCBI Taxonomy" id="185678"/>
    <lineage>
        <taxon>Bacteria</taxon>
        <taxon>Bacillati</taxon>
        <taxon>Actinomycetota</taxon>
        <taxon>Actinomycetes</taxon>
        <taxon>Pseudonocardiales</taxon>
        <taxon>Pseudonocardiaceae</taxon>
        <taxon>Amycolatopsis</taxon>
    </lineage>
</organism>
<protein>
    <submittedName>
        <fullName evidence="2">GNAT superfamily N-acetyltransferase</fullName>
    </submittedName>
</protein>
<dbReference type="Gene3D" id="3.40.630.30">
    <property type="match status" value="1"/>
</dbReference>
<evidence type="ECO:0000313" key="3">
    <source>
        <dbReference type="Proteomes" id="UP000754495"/>
    </source>
</evidence>
<evidence type="ECO:0000313" key="2">
    <source>
        <dbReference type="EMBL" id="NIH82196.1"/>
    </source>
</evidence>
<dbReference type="PROSITE" id="PS51186">
    <property type="entry name" value="GNAT"/>
    <property type="match status" value="1"/>
</dbReference>
<evidence type="ECO:0000259" key="1">
    <source>
        <dbReference type="PROSITE" id="PS51186"/>
    </source>
</evidence>